<dbReference type="AlphaFoldDB" id="A0A1N7LY16"/>
<protein>
    <submittedName>
        <fullName evidence="1">Uncharacterized protein</fullName>
    </submittedName>
</protein>
<evidence type="ECO:0000313" key="1">
    <source>
        <dbReference type="EMBL" id="SIS78748.1"/>
    </source>
</evidence>
<accession>A0A1N7LY16</accession>
<dbReference type="OrthoDB" id="7585928at2"/>
<keyword evidence="2" id="KW-1185">Reference proteome</keyword>
<proteinExistence type="predicted"/>
<reference evidence="2" key="1">
    <citation type="submission" date="2017-01" db="EMBL/GenBank/DDBJ databases">
        <authorList>
            <person name="Varghese N."/>
            <person name="Submissions S."/>
        </authorList>
    </citation>
    <scope>NUCLEOTIDE SEQUENCE [LARGE SCALE GENOMIC DNA]</scope>
    <source>
        <strain evidence="2">DSM 24913</strain>
    </source>
</reference>
<organism evidence="1 2">
    <name type="scientific">Thalassolituus maritimus</name>
    <dbReference type="NCBI Taxonomy" id="484498"/>
    <lineage>
        <taxon>Bacteria</taxon>
        <taxon>Pseudomonadati</taxon>
        <taxon>Pseudomonadota</taxon>
        <taxon>Gammaproteobacteria</taxon>
        <taxon>Oceanospirillales</taxon>
        <taxon>Oceanospirillaceae</taxon>
        <taxon>Thalassolituus</taxon>
    </lineage>
</organism>
<gene>
    <name evidence="1" type="ORF">SAMN05421686_104292</name>
</gene>
<dbReference type="RefSeq" id="WP_076515131.1">
    <property type="nucleotide sequence ID" value="NZ_FTOH01000004.1"/>
</dbReference>
<dbReference type="Proteomes" id="UP000185639">
    <property type="component" value="Unassembled WGS sequence"/>
</dbReference>
<dbReference type="EMBL" id="FTOH01000004">
    <property type="protein sequence ID" value="SIS78748.1"/>
    <property type="molecule type" value="Genomic_DNA"/>
</dbReference>
<name>A0A1N7LY16_9GAMM</name>
<evidence type="ECO:0000313" key="2">
    <source>
        <dbReference type="Proteomes" id="UP000185639"/>
    </source>
</evidence>
<dbReference type="STRING" id="484498.SAMN05421686_104292"/>
<sequence length="82" mass="9288">MAIDYSEERAILKSVVTIQEVDDLQEWLIAHPQGEIDLGECEHMHTAALQTLTSARRTINAWPADTSFRGWIEPLLAKQEAQ</sequence>